<dbReference type="WBParaSite" id="RSKR_0001142300.1">
    <property type="protein sequence ID" value="RSKR_0001142300.1"/>
    <property type="gene ID" value="RSKR_0001142300"/>
</dbReference>
<sequence length="1438" mass="165882">MIRFFDEECIVPKATDLTYASKLSDQHLGKHPNFQKPKPPKGKQADAHFAIVHYAGTVRYSAIGLLEKNKDPLNDTAVAVLKHTEGNALLLNLWEDYVTQEEKIELDKQSAGAAAGGKRGKSSSFLTVSMIYRESLNNLMNMLYKTHPHFIRCIIPNEKKQCGVIDSALVLNQLTCNGVLEGIRICRKGFPNRLLHADFVFRYKILATSVPKDSDANKVAIGVLEALKKEGNLTPEEYKAGKTKIFFKSGILARMEDLRDAKLSAIMVGFQAQIRWYLAQCEVKRLHQIKKTVTIIQENIRSWCTLRTWDWFKLYGLVRPMIKGDKEKEKELAAVAELTEKITVLQASLAVEEAARINLELKVNDISKERDQIAESLEKEKALLEEAEQQKKKLESIKAELDREVNNLNERVGDMEAKNTELQRQKKKCDQDIEDFKKNVQNLDLNIRKLESEKASKDQTIRSLQDEMNVQDETIAKLNKDKRIQEEQNRKLADEMTLMEEKIIHMEKLRDRLENQSNEVETNLDYEKNQRNALEKARRKLESDLKIAQETIDELSIQKHDLEQTLKRKETDLHVALGKIQDEAINVAKLNRQIQDLQGRIQELVDELENERSSRNKSGMSAAQFEMNRRREAELTRLKRDIETLSVNHENQLAAMKKRNSDSVAELADQLENMCKLKVRTEGEKNKLQRDLDEANYNVDSTNRAKIEMEKQYKTMEVQYSEICSKAEEQSRQINDYANVKARLINENNELTITVGDLENQLGNTHRLKAQLFANLDEVKHSLEDETREKHNLAAQFKGAVHENDNLRHTIEEERAAKNECMRIISKLNAEIQQWKAKCENDALNKAEEIEEAKRTLQEKVNELNEFNETMVLKVSNLEKIRAKLMQDLEDAQLDVEKATQYAAALESKQRSFDRIIEEWRKRCDDLGAELLSAQNANRTLSSDLFKVKSSLDEAEEQLESYKRENKNMSLEIKDLLDQSLESNRTISELQKLLRKVETEKEDLLVELTNAESALEAEEAKVLRAQIECSQIRAEIEKRLQEKEAEFEQTRRNHQKVMESMQASLEAEQKVKEEALRIKKKLESDINELEIALDHAQRAYGDAQIVIKQYQTQISELQFQVEEEQRIREDIQDQLNVSEKKVLTLTSEKDELVRLADASERARRNAEHENLELRECVNDLNNQLCSQLAIRKKIEGDFIALQTEYDEAVVELRNSEENLKKASADCAKIAEELRQEQEHSSHIERMRKALEQQIREMQVRLDEAEQAALRGGRKIIASLESRINSLEQEIDLECKRHQDTNKILAKSERRLKEAEFQIGEDRKTSDRLTDMVDKLQCKLKLFKRQVDDAEELAATNLSKYKQLQASVEMAEERAEVAENCLSKLRLRSRSSAQIMPRMELGIAMSASHLAIPHSMSFMDTTQLEKSLGPARSESQANF</sequence>
<accession>A0AC35UGU0</accession>
<evidence type="ECO:0000313" key="2">
    <source>
        <dbReference type="WBParaSite" id="RSKR_0001142300.1"/>
    </source>
</evidence>
<protein>
    <submittedName>
        <fullName evidence="2">Myosin motor domain-containing protein</fullName>
    </submittedName>
</protein>
<proteinExistence type="predicted"/>
<organism evidence="1 2">
    <name type="scientific">Rhabditophanes sp. KR3021</name>
    <dbReference type="NCBI Taxonomy" id="114890"/>
    <lineage>
        <taxon>Eukaryota</taxon>
        <taxon>Metazoa</taxon>
        <taxon>Ecdysozoa</taxon>
        <taxon>Nematoda</taxon>
        <taxon>Chromadorea</taxon>
        <taxon>Rhabditida</taxon>
        <taxon>Tylenchina</taxon>
        <taxon>Panagrolaimomorpha</taxon>
        <taxon>Strongyloidoidea</taxon>
        <taxon>Alloionematidae</taxon>
        <taxon>Rhabditophanes</taxon>
    </lineage>
</organism>
<reference evidence="2" key="1">
    <citation type="submission" date="2016-11" db="UniProtKB">
        <authorList>
            <consortium name="WormBaseParasite"/>
        </authorList>
    </citation>
    <scope>IDENTIFICATION</scope>
    <source>
        <strain evidence="2">KR3021</strain>
    </source>
</reference>
<name>A0AC35UGU0_9BILA</name>
<dbReference type="Proteomes" id="UP000095286">
    <property type="component" value="Unplaced"/>
</dbReference>
<evidence type="ECO:0000313" key="1">
    <source>
        <dbReference type="Proteomes" id="UP000095286"/>
    </source>
</evidence>